<feature type="domain" description="Rho-GAP" evidence="12">
    <location>
        <begin position="729"/>
        <end position="944"/>
    </location>
</feature>
<dbReference type="GO" id="GO:0051056">
    <property type="term" value="P:regulation of small GTPase mediated signal transduction"/>
    <property type="evidence" value="ECO:0007669"/>
    <property type="project" value="UniProtKB-ARBA"/>
</dbReference>
<evidence type="ECO:0000256" key="4">
    <source>
        <dbReference type="ARBA" id="ARBA00022833"/>
    </source>
</evidence>
<dbReference type="PROSITE" id="PS50238">
    <property type="entry name" value="RHOGAP"/>
    <property type="match status" value="1"/>
</dbReference>
<dbReference type="InterPro" id="IPR002219">
    <property type="entry name" value="PKC_DAG/PE"/>
</dbReference>
<feature type="region of interest" description="Disordered" evidence="10">
    <location>
        <begin position="1443"/>
        <end position="1476"/>
    </location>
</feature>
<dbReference type="PANTHER" id="PTHR15228:SF7">
    <property type="entry name" value="RHO GTPASE-ACTIVATING PROTEIN 29"/>
    <property type="match status" value="1"/>
</dbReference>
<dbReference type="GO" id="GO:0007165">
    <property type="term" value="P:signal transduction"/>
    <property type="evidence" value="ECO:0007669"/>
    <property type="project" value="InterPro"/>
</dbReference>
<protein>
    <recommendedName>
        <fullName evidence="6">Rho GTPase-activating protein 29</fullName>
    </recommendedName>
    <alternativeName>
        <fullName evidence="7">Rho-type GTPase-activating protein 29</fullName>
    </alternativeName>
</protein>
<feature type="coiled-coil region" evidence="9">
    <location>
        <begin position="388"/>
        <end position="425"/>
    </location>
</feature>
<dbReference type="InterPro" id="IPR008936">
    <property type="entry name" value="Rho_GTPase_activation_prot"/>
</dbReference>
<evidence type="ECO:0000256" key="7">
    <source>
        <dbReference type="ARBA" id="ARBA00042921"/>
    </source>
</evidence>
<dbReference type="Pfam" id="PF22699">
    <property type="entry name" value="GMIP-like_FCH"/>
    <property type="match status" value="1"/>
</dbReference>
<accession>A0A8C6VCG2</accession>
<feature type="compositionally biased region" description="Basic and acidic residues" evidence="10">
    <location>
        <begin position="1123"/>
        <end position="1134"/>
    </location>
</feature>
<keyword evidence="4" id="KW-0862">Zinc</keyword>
<dbReference type="PANTHER" id="PTHR15228">
    <property type="entry name" value="SPERMATHECAL PHYSIOLOGY VARIANT"/>
    <property type="match status" value="1"/>
</dbReference>
<dbReference type="PROSITE" id="PS50081">
    <property type="entry name" value="ZF_DAG_PE_2"/>
    <property type="match status" value="1"/>
</dbReference>
<dbReference type="FunFam" id="1.10.555.10:FF:000016">
    <property type="entry name" value="Rho GTPase activating protein 29"/>
    <property type="match status" value="1"/>
</dbReference>
<evidence type="ECO:0000313" key="15">
    <source>
        <dbReference type="Proteomes" id="UP000694559"/>
    </source>
</evidence>
<dbReference type="GO" id="GO:0008270">
    <property type="term" value="F:zinc ion binding"/>
    <property type="evidence" value="ECO:0007669"/>
    <property type="project" value="UniProtKB-KW"/>
</dbReference>
<feature type="region of interest" description="Disordered" evidence="10">
    <location>
        <begin position="588"/>
        <end position="640"/>
    </location>
</feature>
<dbReference type="InterPro" id="IPR046349">
    <property type="entry name" value="C1-like_sf"/>
</dbReference>
<dbReference type="InterPro" id="IPR000198">
    <property type="entry name" value="RhoGAP_dom"/>
</dbReference>
<evidence type="ECO:0000256" key="5">
    <source>
        <dbReference type="ARBA" id="ARBA00023054"/>
    </source>
</evidence>
<feature type="region of interest" description="Disordered" evidence="10">
    <location>
        <begin position="1195"/>
        <end position="1220"/>
    </location>
</feature>
<dbReference type="InterPro" id="IPR031160">
    <property type="entry name" value="F_BAR_dom"/>
</dbReference>
<evidence type="ECO:0000256" key="10">
    <source>
        <dbReference type="SAM" id="MobiDB-lite"/>
    </source>
</evidence>
<dbReference type="Pfam" id="PF24235">
    <property type="entry name" value="RHG29_45_N"/>
    <property type="match status" value="1"/>
</dbReference>
<dbReference type="InterPro" id="IPR057028">
    <property type="entry name" value="RHG29_45_N"/>
</dbReference>
<dbReference type="InterPro" id="IPR001060">
    <property type="entry name" value="FCH_dom"/>
</dbReference>
<dbReference type="InterPro" id="IPR054713">
    <property type="entry name" value="GMIP/FCHO2-like_FCH"/>
</dbReference>
<evidence type="ECO:0000256" key="9">
    <source>
        <dbReference type="SAM" id="Coils"/>
    </source>
</evidence>
<evidence type="ECO:0000259" key="13">
    <source>
        <dbReference type="PROSITE" id="PS51741"/>
    </source>
</evidence>
<dbReference type="Proteomes" id="UP000694559">
    <property type="component" value="Unplaced"/>
</dbReference>
<feature type="compositionally biased region" description="Basic and acidic residues" evidence="10">
    <location>
        <begin position="1032"/>
        <end position="1050"/>
    </location>
</feature>
<evidence type="ECO:0000256" key="3">
    <source>
        <dbReference type="ARBA" id="ARBA00022771"/>
    </source>
</evidence>
<keyword evidence="15" id="KW-1185">Reference proteome</keyword>
<feature type="compositionally biased region" description="Low complexity" evidence="10">
    <location>
        <begin position="590"/>
        <end position="612"/>
    </location>
</feature>
<dbReference type="Gene3D" id="1.20.1270.60">
    <property type="entry name" value="Arfaptin homology (AH) domain/BAR domain"/>
    <property type="match status" value="1"/>
</dbReference>
<proteinExistence type="predicted"/>
<keyword evidence="3" id="KW-0863">Zinc-finger</keyword>
<dbReference type="PROSITE" id="PS51741">
    <property type="entry name" value="F_BAR"/>
    <property type="match status" value="1"/>
</dbReference>
<dbReference type="SUPFAM" id="SSF48350">
    <property type="entry name" value="GTPase activation domain, GAP"/>
    <property type="match status" value="1"/>
</dbReference>
<dbReference type="GeneTree" id="ENSGT00950000183110"/>
<feature type="domain" description="F-BAR" evidence="13">
    <location>
        <begin position="216"/>
        <end position="485"/>
    </location>
</feature>
<feature type="domain" description="Phorbol-ester/DAG-type" evidence="11">
    <location>
        <begin position="670"/>
        <end position="715"/>
    </location>
</feature>
<dbReference type="GO" id="GO:0005096">
    <property type="term" value="F:GTPase activator activity"/>
    <property type="evidence" value="ECO:0007669"/>
    <property type="project" value="UniProtKB-KW"/>
</dbReference>
<dbReference type="CDD" id="cd20816">
    <property type="entry name" value="C1_GMIP-like"/>
    <property type="match status" value="1"/>
</dbReference>
<evidence type="ECO:0000313" key="14">
    <source>
        <dbReference type="Ensembl" id="ENSNNAP00000003499.1"/>
    </source>
</evidence>
<evidence type="ECO:0000256" key="2">
    <source>
        <dbReference type="ARBA" id="ARBA00022723"/>
    </source>
</evidence>
<feature type="region of interest" description="Disordered" evidence="10">
    <location>
        <begin position="973"/>
        <end position="1051"/>
    </location>
</feature>
<keyword evidence="1" id="KW-0343">GTPase activation</keyword>
<organism evidence="14 15">
    <name type="scientific">Naja naja</name>
    <name type="common">Indian cobra</name>
    <dbReference type="NCBI Taxonomy" id="35670"/>
    <lineage>
        <taxon>Eukaryota</taxon>
        <taxon>Metazoa</taxon>
        <taxon>Chordata</taxon>
        <taxon>Craniata</taxon>
        <taxon>Vertebrata</taxon>
        <taxon>Euteleostomi</taxon>
        <taxon>Lepidosauria</taxon>
        <taxon>Squamata</taxon>
        <taxon>Bifurcata</taxon>
        <taxon>Unidentata</taxon>
        <taxon>Episquamata</taxon>
        <taxon>Toxicofera</taxon>
        <taxon>Serpentes</taxon>
        <taxon>Colubroidea</taxon>
        <taxon>Elapidae</taxon>
        <taxon>Elapinae</taxon>
        <taxon>Naja</taxon>
    </lineage>
</organism>
<dbReference type="InterPro" id="IPR051025">
    <property type="entry name" value="RhoGAP"/>
</dbReference>
<dbReference type="Ensembl" id="ENSNNAT00000003666.1">
    <property type="protein sequence ID" value="ENSNNAP00000003499.1"/>
    <property type="gene ID" value="ENSNNAG00000002359.1"/>
</dbReference>
<feature type="coiled-coil region" evidence="9">
    <location>
        <begin position="321"/>
        <end position="362"/>
    </location>
</feature>
<dbReference type="PROSITE" id="PS00479">
    <property type="entry name" value="ZF_DAG_PE_1"/>
    <property type="match status" value="1"/>
</dbReference>
<dbReference type="SUPFAM" id="SSF103657">
    <property type="entry name" value="BAR/IMD domain-like"/>
    <property type="match status" value="1"/>
</dbReference>
<evidence type="ECO:0000259" key="12">
    <source>
        <dbReference type="PROSITE" id="PS50238"/>
    </source>
</evidence>
<feature type="compositionally biased region" description="Basic and acidic residues" evidence="10">
    <location>
        <begin position="1449"/>
        <end position="1463"/>
    </location>
</feature>
<feature type="region of interest" description="Disordered" evidence="10">
    <location>
        <begin position="1108"/>
        <end position="1134"/>
    </location>
</feature>
<feature type="compositionally biased region" description="Basic and acidic residues" evidence="10">
    <location>
        <begin position="1210"/>
        <end position="1220"/>
    </location>
</feature>
<evidence type="ECO:0000256" key="1">
    <source>
        <dbReference type="ARBA" id="ARBA00022468"/>
    </source>
</evidence>
<dbReference type="Gene3D" id="1.10.555.10">
    <property type="entry name" value="Rho GTPase activation protein"/>
    <property type="match status" value="1"/>
</dbReference>
<dbReference type="SMART" id="SM00055">
    <property type="entry name" value="FCH"/>
    <property type="match status" value="1"/>
</dbReference>
<reference evidence="14" key="1">
    <citation type="submission" date="2025-08" db="UniProtKB">
        <authorList>
            <consortium name="Ensembl"/>
        </authorList>
    </citation>
    <scope>IDENTIFICATION</scope>
</reference>
<dbReference type="GO" id="GO:0005829">
    <property type="term" value="C:cytosol"/>
    <property type="evidence" value="ECO:0007669"/>
    <property type="project" value="UniProtKB-ARBA"/>
</dbReference>
<evidence type="ECO:0000259" key="11">
    <source>
        <dbReference type="PROSITE" id="PS50081"/>
    </source>
</evidence>
<evidence type="ECO:0000256" key="6">
    <source>
        <dbReference type="ARBA" id="ARBA00040783"/>
    </source>
</evidence>
<keyword evidence="5 8" id="KW-0175">Coiled coil</keyword>
<sequence length="1496" mass="167389">MLRQNSDSNKRGLGLTKLSTSNFFPISNTGNKGMGRNTKSSSLNSISSNFDGYDNIIVDPDYIMRLVNDVRKFADVLLHLREAITSENQNCLHRFVHERLGEVLRVLKAIINKHPNLNSVDVLSAAGTVIAKVRAVNFKEINEEKREVLSEIFSSIDLLAFTFGSAVSDCLMGDVDNGSGLGHQVSRQSQSFEKLCRDSGVSLHEGGQSTGHLNAEEIDSILLRNDNGIKSALSYAKAWSKYAKDIMVWVEKKINLEMECAKNLAKVAETTKTIIVSQDYMPFQSIFMNAFQNDIESSLLWQQAAVALQTNKFLQPLLGRKNELDRQRKEIKELWQREEKKMQELESSVRKAKQLYLQRQEEYEKARSTTLRAEDDYITSNWGFTKDTSKIEKKRKLEEEALQKAEEANEHFKTSKAEVEEKRNNLENFKSVILTQLREQIYQCDLTLKAATVNLFQIQHTQCVSMPVNCQLLCELTKLYDPGKKLFEYVKNLPKYDVPTESVCFETQTSQIGGVFGEQSDNVPASQMCIPQCSGDYPIQLLDDTTSPAYLCSQKIGDNRSLSSTDVSAVRGLPPFRSWSVGNQSWGMCSDSESAGGSSESRSVDSPSASPVGDFKRLPRTPSIGTMSSADDLDEREAPSPDCGLNDLAVEIASTPGPFRNTLLSKAAQTHKLRKLRSPSKCRECDSLVVFHGAECEECSLSCHKKCLETLAIQCGHKKLHGKLHLFGVEFTQVSKNSEDGIPFIIRKCTSEIESRALNVKGIYRVNGAKSRVEKLCQSFENGKDLVELSELNAHDISNVLKLFLRQLPEPLILSRFYNEFIGLAKESQNINEELDRKQMRPKLNKQQPVCIELNRIILKIKDLLKLLPTANRNTLQFLLAHLRRVSKQSDENKMSACNLGIIFGPTLIRPRETDATLSLSSLVDYPYQARMVELLITHYEKIFDTAQEHSSAAAESDETSFCIKSSLSVEDKQASQERKGGHLVAVKDSVKRKNSTKRSISFEEPDGSKRSPFQSDSSVKDNKATPVSDQDNGKDDLETEDGVKSDQFIRPKHQIIQVQKCSQKSKPFLRPVSLPLGPKLPSCILNEQNLQNASLNPDLALENDTVPIKKSDNKATPVSDQDNGKDDLETEDGVKSDQFIRPKHQINQVQMRCQKSKPFLRPVGPKLPSCILNEQNLQNASLNPDLALENDTVPIKKSDNKATPVSDQDNGKDDLETEDGVKSDQFIRPKHQINQVQMRCQKSKPFLRPVSLPLGPKLPSCILNEQNLQNASLNPDKLGESLVIEDISETPTLPSINAGSRISCYDPQTQKTTWDKQYKQYDITAKTAKIMTNIHENLTQESVNTCALNTSDNFVNNSTNALLFCKPYTGPITTVREASTPVVSLKKPRCFQPPGETFYKPSANNNAKPNGESSAPKCCAAIIHNDMPGLGVNPDLDDGCLDSSSQHRKVDSSSQHRKEQKYGFETPTPADLKPAYQGLRPKRMQELENREAHFV</sequence>
<keyword evidence="2" id="KW-0479">Metal-binding</keyword>
<name>A0A8C6VCG2_NAJNA</name>
<gene>
    <name evidence="14" type="primary">ARHGAP29</name>
</gene>
<dbReference type="Pfam" id="PF00130">
    <property type="entry name" value="C1_1"/>
    <property type="match status" value="1"/>
</dbReference>
<dbReference type="Pfam" id="PF00620">
    <property type="entry name" value="RhoGAP"/>
    <property type="match status" value="1"/>
</dbReference>
<reference evidence="14" key="2">
    <citation type="submission" date="2025-09" db="UniProtKB">
        <authorList>
            <consortium name="Ensembl"/>
        </authorList>
    </citation>
    <scope>IDENTIFICATION</scope>
</reference>
<dbReference type="SMART" id="SM00324">
    <property type="entry name" value="RhoGAP"/>
    <property type="match status" value="1"/>
</dbReference>
<dbReference type="SMART" id="SM00109">
    <property type="entry name" value="C1"/>
    <property type="match status" value="1"/>
</dbReference>
<evidence type="ECO:0000256" key="8">
    <source>
        <dbReference type="PROSITE-ProRule" id="PRU01077"/>
    </source>
</evidence>
<dbReference type="InterPro" id="IPR027267">
    <property type="entry name" value="AH/BAR_dom_sf"/>
</dbReference>
<dbReference type="SUPFAM" id="SSF57889">
    <property type="entry name" value="Cysteine-rich domain"/>
    <property type="match status" value="1"/>
</dbReference>